<comment type="caution">
    <text evidence="1">The sequence shown here is derived from an EMBL/GenBank/DDBJ whole genome shotgun (WGS) entry which is preliminary data.</text>
</comment>
<evidence type="ECO:0000313" key="2">
    <source>
        <dbReference type="Proteomes" id="UP000670092"/>
    </source>
</evidence>
<name>A0A8H7YW08_AJECA</name>
<organism evidence="1 2">
    <name type="scientific">Ajellomyces capsulatus</name>
    <name type="common">Darling's disease fungus</name>
    <name type="synonym">Histoplasma capsulatum</name>
    <dbReference type="NCBI Taxonomy" id="5037"/>
    <lineage>
        <taxon>Eukaryota</taxon>
        <taxon>Fungi</taxon>
        <taxon>Dikarya</taxon>
        <taxon>Ascomycota</taxon>
        <taxon>Pezizomycotina</taxon>
        <taxon>Eurotiomycetes</taxon>
        <taxon>Eurotiomycetidae</taxon>
        <taxon>Onygenales</taxon>
        <taxon>Ajellomycetaceae</taxon>
        <taxon>Histoplasma</taxon>
    </lineage>
</organism>
<dbReference type="Proteomes" id="UP000670092">
    <property type="component" value="Unassembled WGS sequence"/>
</dbReference>
<sequence>MHRGCAGLYGAPRLPALLLPLRSPPVSSAALSIPFVDRRPDLRRPTAAHVPAVPGQWALSVRVRCVFAK</sequence>
<dbReference type="VEuPathDB" id="FungiDB:I7I52_09082"/>
<reference evidence="1 2" key="1">
    <citation type="submission" date="2021-01" db="EMBL/GenBank/DDBJ databases">
        <title>Chromosome-level genome assembly of a human fungal pathogen reveals clustering of transcriptionally co-regulated genes.</title>
        <authorList>
            <person name="Voorhies M."/>
            <person name="Cohen S."/>
            <person name="Shea T.P."/>
            <person name="Petrus S."/>
            <person name="Munoz J.F."/>
            <person name="Poplawski S."/>
            <person name="Goldman W.E."/>
            <person name="Michael T."/>
            <person name="Cuomo C.A."/>
            <person name="Sil A."/>
            <person name="Beyhan S."/>
        </authorList>
    </citation>
    <scope>NUCLEOTIDE SEQUENCE [LARGE SCALE GENOMIC DNA]</scope>
    <source>
        <strain evidence="1 2">G184AR</strain>
    </source>
</reference>
<proteinExistence type="predicted"/>
<gene>
    <name evidence="1" type="ORF">I7I52_09082</name>
</gene>
<dbReference type="AlphaFoldDB" id="A0A8H7YW08"/>
<protein>
    <submittedName>
        <fullName evidence="1">UV radiation resistance protein</fullName>
    </submittedName>
</protein>
<evidence type="ECO:0000313" key="1">
    <source>
        <dbReference type="EMBL" id="KAG5298942.1"/>
    </source>
</evidence>
<accession>A0A8H7YW08</accession>
<dbReference type="EMBL" id="JAEVHI010000002">
    <property type="protein sequence ID" value="KAG5298942.1"/>
    <property type="molecule type" value="Genomic_DNA"/>
</dbReference>